<feature type="domain" description="GtrA/DPMS transmembrane" evidence="7">
    <location>
        <begin position="22"/>
        <end position="142"/>
    </location>
</feature>
<evidence type="ECO:0000256" key="3">
    <source>
        <dbReference type="ARBA" id="ARBA00022692"/>
    </source>
</evidence>
<evidence type="ECO:0000256" key="6">
    <source>
        <dbReference type="SAM" id="Phobius"/>
    </source>
</evidence>
<feature type="transmembrane region" description="Helical" evidence="6">
    <location>
        <begin position="20"/>
        <end position="38"/>
    </location>
</feature>
<evidence type="ECO:0000256" key="4">
    <source>
        <dbReference type="ARBA" id="ARBA00022989"/>
    </source>
</evidence>
<name>A0ABW3CT39_9ACTN</name>
<keyword evidence="3 6" id="KW-0812">Transmembrane</keyword>
<accession>A0ABW3CT39</accession>
<dbReference type="PANTHER" id="PTHR38459">
    <property type="entry name" value="PROPHAGE BACTOPRENOL-LINKED GLUCOSE TRANSLOCASE HOMOLOG"/>
    <property type="match status" value="1"/>
</dbReference>
<protein>
    <submittedName>
        <fullName evidence="8">GtrA family protein</fullName>
    </submittedName>
</protein>
<keyword evidence="4 6" id="KW-1133">Transmembrane helix</keyword>
<dbReference type="Pfam" id="PF04138">
    <property type="entry name" value="GtrA_DPMS_TM"/>
    <property type="match status" value="1"/>
</dbReference>
<comment type="subcellular location">
    <subcellularLocation>
        <location evidence="1">Membrane</location>
        <topology evidence="1">Multi-pass membrane protein</topology>
    </subcellularLocation>
</comment>
<feature type="transmembrane region" description="Helical" evidence="6">
    <location>
        <begin position="116"/>
        <end position="135"/>
    </location>
</feature>
<gene>
    <name evidence="8" type="ORF">ACFQ07_31215</name>
</gene>
<reference evidence="9" key="1">
    <citation type="journal article" date="2019" name="Int. J. Syst. Evol. Microbiol.">
        <title>The Global Catalogue of Microorganisms (GCM) 10K type strain sequencing project: providing services to taxonomists for standard genome sequencing and annotation.</title>
        <authorList>
            <consortium name="The Broad Institute Genomics Platform"/>
            <consortium name="The Broad Institute Genome Sequencing Center for Infectious Disease"/>
            <person name="Wu L."/>
            <person name="Ma J."/>
        </authorList>
    </citation>
    <scope>NUCLEOTIDE SEQUENCE [LARGE SCALE GENOMIC DNA]</scope>
    <source>
        <strain evidence="9">JCM 31696</strain>
    </source>
</reference>
<evidence type="ECO:0000259" key="7">
    <source>
        <dbReference type="Pfam" id="PF04138"/>
    </source>
</evidence>
<evidence type="ECO:0000313" key="8">
    <source>
        <dbReference type="EMBL" id="MFD0856744.1"/>
    </source>
</evidence>
<evidence type="ECO:0000313" key="9">
    <source>
        <dbReference type="Proteomes" id="UP001597083"/>
    </source>
</evidence>
<feature type="transmembrane region" description="Helical" evidence="6">
    <location>
        <begin position="44"/>
        <end position="67"/>
    </location>
</feature>
<proteinExistence type="inferred from homology"/>
<dbReference type="PANTHER" id="PTHR38459:SF1">
    <property type="entry name" value="PROPHAGE BACTOPRENOL-LINKED GLUCOSE TRANSLOCASE HOMOLOG"/>
    <property type="match status" value="1"/>
</dbReference>
<keyword evidence="5 6" id="KW-0472">Membrane</keyword>
<comment type="caution">
    <text evidence="8">The sequence shown here is derived from an EMBL/GenBank/DDBJ whole genome shotgun (WGS) entry which is preliminary data.</text>
</comment>
<keyword evidence="9" id="KW-1185">Reference proteome</keyword>
<comment type="similarity">
    <text evidence="2">Belongs to the GtrA family.</text>
</comment>
<dbReference type="Proteomes" id="UP001597083">
    <property type="component" value="Unassembled WGS sequence"/>
</dbReference>
<dbReference type="InterPro" id="IPR051401">
    <property type="entry name" value="GtrA_CellWall_Glycosyl"/>
</dbReference>
<sequence length="148" mass="15816">RGDEAPARSVAAAWGYVRELATFGCVGLIGTVITIAGANLMRHWLGSGPIISVVVPTLVSTVTSYVLNRHWTFRHRSGEGYGRGFVIFFGLNGVGTGIQALCTGLTFYTLGLTSGVAYNAGLLVGLGLASAWRYWSYKKWVFTPPVTA</sequence>
<feature type="transmembrane region" description="Helical" evidence="6">
    <location>
        <begin position="87"/>
        <end position="110"/>
    </location>
</feature>
<dbReference type="InterPro" id="IPR007267">
    <property type="entry name" value="GtrA_DPMS_TM"/>
</dbReference>
<feature type="non-terminal residue" evidence="8">
    <location>
        <position position="1"/>
    </location>
</feature>
<dbReference type="EMBL" id="JBHTIR010004244">
    <property type="protein sequence ID" value="MFD0856744.1"/>
    <property type="molecule type" value="Genomic_DNA"/>
</dbReference>
<evidence type="ECO:0000256" key="5">
    <source>
        <dbReference type="ARBA" id="ARBA00023136"/>
    </source>
</evidence>
<evidence type="ECO:0000256" key="2">
    <source>
        <dbReference type="ARBA" id="ARBA00009399"/>
    </source>
</evidence>
<evidence type="ECO:0000256" key="1">
    <source>
        <dbReference type="ARBA" id="ARBA00004141"/>
    </source>
</evidence>
<organism evidence="8 9">
    <name type="scientific">Actinomadura adrarensis</name>
    <dbReference type="NCBI Taxonomy" id="1819600"/>
    <lineage>
        <taxon>Bacteria</taxon>
        <taxon>Bacillati</taxon>
        <taxon>Actinomycetota</taxon>
        <taxon>Actinomycetes</taxon>
        <taxon>Streptosporangiales</taxon>
        <taxon>Thermomonosporaceae</taxon>
        <taxon>Actinomadura</taxon>
    </lineage>
</organism>